<dbReference type="PANTHER" id="PTHR48011">
    <property type="entry name" value="CCR4-NOT TRANSCRIPTIONAL COMPLEX SUBUNIT CAF120-RELATED"/>
    <property type="match status" value="1"/>
</dbReference>
<evidence type="ECO:0000313" key="8">
    <source>
        <dbReference type="EMBL" id="KAL3687997.1"/>
    </source>
</evidence>
<evidence type="ECO:0000256" key="6">
    <source>
        <dbReference type="SAM" id="MobiDB-lite"/>
    </source>
</evidence>
<dbReference type="SUPFAM" id="SSF56112">
    <property type="entry name" value="Protein kinase-like (PK-like)"/>
    <property type="match status" value="1"/>
</dbReference>
<feature type="domain" description="Protein kinase" evidence="7">
    <location>
        <begin position="37"/>
        <end position="299"/>
    </location>
</feature>
<dbReference type="InterPro" id="IPR011009">
    <property type="entry name" value="Kinase-like_dom_sf"/>
</dbReference>
<sequence>MGVWDSSSRSSDDLVDQVVTQQSLGKDSCGIIKMESWIRGVLIGAGAFGKVNLALNRENGELFAVKSIECNERNTSEMQAMKNEVAILASLDSPHVVKCLGSSHSVENGKSMHNVFVEYMSGGSLADLMKKFGGHFEEPLIRNYTRSILQGIHYLHQNRIVHCDIKGKNVLVGSSGVKLADFGAAKRMSGGDDSITMMKGTPLWMAPEVVSLAEQGPASDIWSLGCTVLEMATGKAPWIHIANGAANPFVALYHIHRSEEVPELPACLSDQAHDFLRKCFQRDPRVRSTAEELLKHPFITESFPAAPAQQQQEQQMQEPPTSPTSTLDFPSSSSTTSSTSKSSTGDISSQIVNSVPILRSPLFAKRAEPAAAAASRCLNFQLEQQQQQQSPSSNGAAADRWCNSPLSPMPGQWIVVRSPKAAASKLEQQQEQQQTKQEVEKTERDNNVPLIPAEEVAVEPAATATDSCSFQQEEEEVGEEQEEVTCSSIDEFISQERKEQVDDGGDDFVQQQGFSDLLVLEEDCAATTSSSDDDEQGEGDFDVDVDMGTLSLPDNVRLARIIHANANACSSSGRGVGDGEDPWWSACRKENRLRRGRGRSTSSSRSSSDRASRSSMVIMIRDIVSALMRRTSVYTLKLASSLRKLATAHRKMTSRGDYHHLGMVIRFSVCKQVHELLFEKLSTLGRSLHTTSSFRHCFFKGRVASSSSSVVVVGEKETLFGGCFSVVVDSSSRHGGNAEVFLWRLLEGAVVLLVPHASVTQGKQ</sequence>
<evidence type="ECO:0000256" key="5">
    <source>
        <dbReference type="PROSITE-ProRule" id="PRU10141"/>
    </source>
</evidence>
<feature type="region of interest" description="Disordered" evidence="6">
    <location>
        <begin position="305"/>
        <end position="348"/>
    </location>
</feature>
<dbReference type="GO" id="GO:0005524">
    <property type="term" value="F:ATP binding"/>
    <property type="evidence" value="ECO:0007669"/>
    <property type="project" value="UniProtKB-UniRule"/>
</dbReference>
<keyword evidence="2 5" id="KW-0547">Nucleotide-binding</keyword>
<evidence type="ECO:0000256" key="4">
    <source>
        <dbReference type="ARBA" id="ARBA00022840"/>
    </source>
</evidence>
<proteinExistence type="predicted"/>
<feature type="binding site" evidence="5">
    <location>
        <position position="66"/>
    </location>
    <ligand>
        <name>ATP</name>
        <dbReference type="ChEBI" id="CHEBI:30616"/>
    </ligand>
</feature>
<dbReference type="InterPro" id="IPR000719">
    <property type="entry name" value="Prot_kinase_dom"/>
</dbReference>
<feature type="region of interest" description="Disordered" evidence="6">
    <location>
        <begin position="383"/>
        <end position="405"/>
    </location>
</feature>
<dbReference type="InterPro" id="IPR008271">
    <property type="entry name" value="Ser/Thr_kinase_AS"/>
</dbReference>
<dbReference type="PROSITE" id="PS50011">
    <property type="entry name" value="PROTEIN_KINASE_DOM"/>
    <property type="match status" value="1"/>
</dbReference>
<dbReference type="Pfam" id="PF00069">
    <property type="entry name" value="Pkinase"/>
    <property type="match status" value="1"/>
</dbReference>
<keyword evidence="9" id="KW-1185">Reference proteome</keyword>
<evidence type="ECO:0000256" key="3">
    <source>
        <dbReference type="ARBA" id="ARBA00022777"/>
    </source>
</evidence>
<dbReference type="AlphaFoldDB" id="A0ABD3HBK9"/>
<evidence type="ECO:0000256" key="2">
    <source>
        <dbReference type="ARBA" id="ARBA00022741"/>
    </source>
</evidence>
<dbReference type="Proteomes" id="UP001633002">
    <property type="component" value="Unassembled WGS sequence"/>
</dbReference>
<dbReference type="PANTHER" id="PTHR48011:SF5">
    <property type="entry name" value="PROTEIN KINASE DOMAIN-CONTAINING PROTEIN"/>
    <property type="match status" value="1"/>
</dbReference>
<comment type="caution">
    <text evidence="8">The sequence shown here is derived from an EMBL/GenBank/DDBJ whole genome shotgun (WGS) entry which is preliminary data.</text>
</comment>
<keyword evidence="1" id="KW-0808">Transferase</keyword>
<gene>
    <name evidence="8" type="ORF">R1sor_014306</name>
</gene>
<dbReference type="CDD" id="cd06606">
    <property type="entry name" value="STKc_MAPKKK"/>
    <property type="match status" value="1"/>
</dbReference>
<dbReference type="InterPro" id="IPR052751">
    <property type="entry name" value="Plant_MAPKKK"/>
</dbReference>
<feature type="compositionally biased region" description="Low complexity" evidence="6">
    <location>
        <begin position="427"/>
        <end position="436"/>
    </location>
</feature>
<evidence type="ECO:0000313" key="9">
    <source>
        <dbReference type="Proteomes" id="UP001633002"/>
    </source>
</evidence>
<dbReference type="InterPro" id="IPR017441">
    <property type="entry name" value="Protein_kinase_ATP_BS"/>
</dbReference>
<dbReference type="EMBL" id="JBJQOH010000004">
    <property type="protein sequence ID" value="KAL3687997.1"/>
    <property type="molecule type" value="Genomic_DNA"/>
</dbReference>
<dbReference type="PROSITE" id="PS00107">
    <property type="entry name" value="PROTEIN_KINASE_ATP"/>
    <property type="match status" value="1"/>
</dbReference>
<accession>A0ABD3HBK9</accession>
<feature type="region of interest" description="Disordered" evidence="6">
    <location>
        <begin position="420"/>
        <end position="444"/>
    </location>
</feature>
<reference evidence="8 9" key="1">
    <citation type="submission" date="2024-09" db="EMBL/GenBank/DDBJ databases">
        <title>Chromosome-scale assembly of Riccia sorocarpa.</title>
        <authorList>
            <person name="Paukszto L."/>
        </authorList>
    </citation>
    <scope>NUCLEOTIDE SEQUENCE [LARGE SCALE GENOMIC DNA]</scope>
    <source>
        <strain evidence="8">LP-2024</strain>
        <tissue evidence="8">Aerial parts of the thallus</tissue>
    </source>
</reference>
<dbReference type="PROSITE" id="PS00108">
    <property type="entry name" value="PROTEIN_KINASE_ST"/>
    <property type="match status" value="1"/>
</dbReference>
<protein>
    <recommendedName>
        <fullName evidence="7">Protein kinase domain-containing protein</fullName>
    </recommendedName>
</protein>
<name>A0ABD3HBK9_9MARC</name>
<dbReference type="SMART" id="SM00220">
    <property type="entry name" value="S_TKc"/>
    <property type="match status" value="1"/>
</dbReference>
<evidence type="ECO:0000256" key="1">
    <source>
        <dbReference type="ARBA" id="ARBA00022679"/>
    </source>
</evidence>
<keyword evidence="3" id="KW-0418">Kinase</keyword>
<dbReference type="GO" id="GO:0016301">
    <property type="term" value="F:kinase activity"/>
    <property type="evidence" value="ECO:0007669"/>
    <property type="project" value="UniProtKB-KW"/>
</dbReference>
<keyword evidence="4 5" id="KW-0067">ATP-binding</keyword>
<dbReference type="Gene3D" id="1.10.510.10">
    <property type="entry name" value="Transferase(Phosphotransferase) domain 1"/>
    <property type="match status" value="1"/>
</dbReference>
<organism evidence="8 9">
    <name type="scientific">Riccia sorocarpa</name>
    <dbReference type="NCBI Taxonomy" id="122646"/>
    <lineage>
        <taxon>Eukaryota</taxon>
        <taxon>Viridiplantae</taxon>
        <taxon>Streptophyta</taxon>
        <taxon>Embryophyta</taxon>
        <taxon>Marchantiophyta</taxon>
        <taxon>Marchantiopsida</taxon>
        <taxon>Marchantiidae</taxon>
        <taxon>Marchantiales</taxon>
        <taxon>Ricciaceae</taxon>
        <taxon>Riccia</taxon>
    </lineage>
</organism>
<evidence type="ECO:0000259" key="7">
    <source>
        <dbReference type="PROSITE" id="PS50011"/>
    </source>
</evidence>